<comment type="caution">
    <text evidence="8">The sequence shown here is derived from an EMBL/GenBank/DDBJ whole genome shotgun (WGS) entry which is preliminary data.</text>
</comment>
<protein>
    <submittedName>
        <fullName evidence="8">NUDIX domain-containing protein</fullName>
    </submittedName>
</protein>
<comment type="cofactor">
    <cofactor evidence="2">
        <name>Mg(2+)</name>
        <dbReference type="ChEBI" id="CHEBI:18420"/>
    </cofactor>
</comment>
<dbReference type="InterPro" id="IPR000086">
    <property type="entry name" value="NUDIX_hydrolase_dom"/>
</dbReference>
<proteinExistence type="predicted"/>
<dbReference type="PROSITE" id="PS51462">
    <property type="entry name" value="NUDIX"/>
    <property type="match status" value="1"/>
</dbReference>
<reference evidence="8 9" key="1">
    <citation type="submission" date="2019-07" db="EMBL/GenBank/DDBJ databases">
        <title>Ln-dependent methylotrophs.</title>
        <authorList>
            <person name="Tani A."/>
        </authorList>
    </citation>
    <scope>NUCLEOTIDE SEQUENCE [LARGE SCALE GENOMIC DNA]</scope>
    <source>
        <strain evidence="8 9">SM12</strain>
    </source>
</reference>
<dbReference type="AlphaFoldDB" id="A0A549TIX7"/>
<dbReference type="InterPro" id="IPR015797">
    <property type="entry name" value="NUDIX_hydrolase-like_dom_sf"/>
</dbReference>
<evidence type="ECO:0000256" key="4">
    <source>
        <dbReference type="ARBA" id="ARBA00022801"/>
    </source>
</evidence>
<dbReference type="EMBL" id="VJMG01000001">
    <property type="protein sequence ID" value="TRL43501.1"/>
    <property type="molecule type" value="Genomic_DNA"/>
</dbReference>
<dbReference type="Gene3D" id="3.90.79.10">
    <property type="entry name" value="Nucleoside Triphosphate Pyrophosphohydrolase"/>
    <property type="match status" value="2"/>
</dbReference>
<evidence type="ECO:0000256" key="6">
    <source>
        <dbReference type="ARBA" id="ARBA00023211"/>
    </source>
</evidence>
<dbReference type="PANTHER" id="PTHR12318:SF0">
    <property type="entry name" value="ACYL-COENZYME A DIPHOSPHATASE NUDT19"/>
    <property type="match status" value="1"/>
</dbReference>
<comment type="cofactor">
    <cofactor evidence="1">
        <name>Mn(2+)</name>
        <dbReference type="ChEBI" id="CHEBI:29035"/>
    </cofactor>
</comment>
<evidence type="ECO:0000259" key="7">
    <source>
        <dbReference type="PROSITE" id="PS51462"/>
    </source>
</evidence>
<dbReference type="Pfam" id="PF00293">
    <property type="entry name" value="NUDIX"/>
    <property type="match status" value="1"/>
</dbReference>
<evidence type="ECO:0000313" key="8">
    <source>
        <dbReference type="EMBL" id="TRL43501.1"/>
    </source>
</evidence>
<name>A0A549TIX7_9HYPH</name>
<evidence type="ECO:0000256" key="5">
    <source>
        <dbReference type="ARBA" id="ARBA00022842"/>
    </source>
</evidence>
<keyword evidence="5" id="KW-0460">Magnesium</keyword>
<dbReference type="InterPro" id="IPR039121">
    <property type="entry name" value="NUDT19"/>
</dbReference>
<organism evidence="8 9">
    <name type="scientific">Rhizobium straminoryzae</name>
    <dbReference type="NCBI Taxonomy" id="1387186"/>
    <lineage>
        <taxon>Bacteria</taxon>
        <taxon>Pseudomonadati</taxon>
        <taxon>Pseudomonadota</taxon>
        <taxon>Alphaproteobacteria</taxon>
        <taxon>Hyphomicrobiales</taxon>
        <taxon>Rhizobiaceae</taxon>
        <taxon>Rhizobium/Agrobacterium group</taxon>
        <taxon>Rhizobium</taxon>
    </lineage>
</organism>
<evidence type="ECO:0000256" key="2">
    <source>
        <dbReference type="ARBA" id="ARBA00001946"/>
    </source>
</evidence>
<evidence type="ECO:0000256" key="1">
    <source>
        <dbReference type="ARBA" id="ARBA00001936"/>
    </source>
</evidence>
<dbReference type="GO" id="GO:0016818">
    <property type="term" value="F:hydrolase activity, acting on acid anhydrides, in phosphorus-containing anhydrides"/>
    <property type="evidence" value="ECO:0007669"/>
    <property type="project" value="InterPro"/>
</dbReference>
<evidence type="ECO:0000256" key="3">
    <source>
        <dbReference type="ARBA" id="ARBA00022723"/>
    </source>
</evidence>
<dbReference type="SUPFAM" id="SSF55811">
    <property type="entry name" value="Nudix"/>
    <property type="match status" value="1"/>
</dbReference>
<keyword evidence="4" id="KW-0378">Hydrolase</keyword>
<evidence type="ECO:0000313" key="9">
    <source>
        <dbReference type="Proteomes" id="UP000316801"/>
    </source>
</evidence>
<accession>A0A549TIX7</accession>
<dbReference type="GO" id="GO:0046872">
    <property type="term" value="F:metal ion binding"/>
    <property type="evidence" value="ECO:0007669"/>
    <property type="project" value="UniProtKB-KW"/>
</dbReference>
<feature type="domain" description="Nudix hydrolase" evidence="7">
    <location>
        <begin position="13"/>
        <end position="191"/>
    </location>
</feature>
<keyword evidence="9" id="KW-1185">Reference proteome</keyword>
<dbReference type="PANTHER" id="PTHR12318">
    <property type="entry name" value="TESTOSTERONE-REGULATED PROTEIN RP2"/>
    <property type="match status" value="1"/>
</dbReference>
<keyword evidence="3" id="KW-0479">Metal-binding</keyword>
<gene>
    <name evidence="8" type="ORF">FNA46_00190</name>
</gene>
<sequence length="220" mass="24266">MSTVAAPAAARLRPRASASLILIDRSGASHRILVGRRGSAHVFMPDLYVVPGGRRDPRDHALPFAQDLHPLVLDRLKQNGRRPLSEASARALALAAARELCEETGLHLSTMPDMAPDLSCLRYIARAVTPPGASRRFDNRFFAAFTDEAGIEAQHPTESAELSDLHWLSLDALEAVKMPEIVLAVLDDLKKSLESNRSLPFGSDVWVYTNRNGMFLRHRL</sequence>
<dbReference type="Proteomes" id="UP000316801">
    <property type="component" value="Unassembled WGS sequence"/>
</dbReference>
<keyword evidence="6" id="KW-0464">Manganese</keyword>